<dbReference type="SUPFAM" id="SSF47413">
    <property type="entry name" value="lambda repressor-like DNA-binding domains"/>
    <property type="match status" value="1"/>
</dbReference>
<keyword evidence="6" id="KW-1185">Reference proteome</keyword>
<dbReference type="PANTHER" id="PTHR46797:SF23">
    <property type="entry name" value="HTH-TYPE TRANSCRIPTIONAL REGULATOR SUTR"/>
    <property type="match status" value="1"/>
</dbReference>
<gene>
    <name evidence="5" type="ORF">GCM10009098_30790</name>
</gene>
<organism evidence="5 6">
    <name type="scientific">Rheinheimera aquimaris</name>
    <dbReference type="NCBI Taxonomy" id="412437"/>
    <lineage>
        <taxon>Bacteria</taxon>
        <taxon>Pseudomonadati</taxon>
        <taxon>Pseudomonadota</taxon>
        <taxon>Gammaproteobacteria</taxon>
        <taxon>Chromatiales</taxon>
        <taxon>Chromatiaceae</taxon>
        <taxon>Rheinheimera</taxon>
    </lineage>
</organism>
<protein>
    <submittedName>
        <fullName evidence="5">Helix-turn-helix transcriptional regulator</fullName>
    </submittedName>
</protein>
<dbReference type="EMBL" id="BAAAEO010000004">
    <property type="protein sequence ID" value="GAA0560534.1"/>
    <property type="molecule type" value="Genomic_DNA"/>
</dbReference>
<evidence type="ECO:0000256" key="3">
    <source>
        <dbReference type="ARBA" id="ARBA00023163"/>
    </source>
</evidence>
<accession>A0ABN1E788</accession>
<evidence type="ECO:0000313" key="5">
    <source>
        <dbReference type="EMBL" id="GAA0560534.1"/>
    </source>
</evidence>
<dbReference type="Gene3D" id="1.10.260.40">
    <property type="entry name" value="lambda repressor-like DNA-binding domains"/>
    <property type="match status" value="1"/>
</dbReference>
<evidence type="ECO:0000313" key="6">
    <source>
        <dbReference type="Proteomes" id="UP001501169"/>
    </source>
</evidence>
<dbReference type="SMART" id="SM00530">
    <property type="entry name" value="HTH_XRE"/>
    <property type="match status" value="1"/>
</dbReference>
<dbReference type="InterPro" id="IPR010982">
    <property type="entry name" value="Lambda_DNA-bd_dom_sf"/>
</dbReference>
<comment type="caution">
    <text evidence="5">The sequence shown here is derived from an EMBL/GenBank/DDBJ whole genome shotgun (WGS) entry which is preliminary data.</text>
</comment>
<dbReference type="RefSeq" id="WP_134059653.1">
    <property type="nucleotide sequence ID" value="NZ_BAAAEO010000004.1"/>
</dbReference>
<name>A0ABN1E788_9GAMM</name>
<dbReference type="Pfam" id="PF01381">
    <property type="entry name" value="HTH_3"/>
    <property type="match status" value="1"/>
</dbReference>
<proteinExistence type="predicted"/>
<evidence type="ECO:0000256" key="2">
    <source>
        <dbReference type="ARBA" id="ARBA00023125"/>
    </source>
</evidence>
<dbReference type="InterPro" id="IPR001387">
    <property type="entry name" value="Cro/C1-type_HTH"/>
</dbReference>
<dbReference type="Proteomes" id="UP001501169">
    <property type="component" value="Unassembled WGS sequence"/>
</dbReference>
<dbReference type="PANTHER" id="PTHR46797">
    <property type="entry name" value="HTH-TYPE TRANSCRIPTIONAL REGULATOR"/>
    <property type="match status" value="1"/>
</dbReference>
<evidence type="ECO:0000259" key="4">
    <source>
        <dbReference type="PROSITE" id="PS50943"/>
    </source>
</evidence>
<sequence length="69" mass="7758">MSTISVKFGLNLRKQRKAIGLSQDNLALTAEVDRSYIGRIERGEANVTLEMLYKLASVLNCHPRDLLPE</sequence>
<reference evidence="5 6" key="1">
    <citation type="journal article" date="2019" name="Int. J. Syst. Evol. Microbiol.">
        <title>The Global Catalogue of Microorganisms (GCM) 10K type strain sequencing project: providing services to taxonomists for standard genome sequencing and annotation.</title>
        <authorList>
            <consortium name="The Broad Institute Genomics Platform"/>
            <consortium name="The Broad Institute Genome Sequencing Center for Infectious Disease"/>
            <person name="Wu L."/>
            <person name="Ma J."/>
        </authorList>
    </citation>
    <scope>NUCLEOTIDE SEQUENCE [LARGE SCALE GENOMIC DNA]</scope>
    <source>
        <strain evidence="5 6">JCM 14331</strain>
    </source>
</reference>
<keyword evidence="3" id="KW-0804">Transcription</keyword>
<dbReference type="CDD" id="cd00093">
    <property type="entry name" value="HTH_XRE"/>
    <property type="match status" value="1"/>
</dbReference>
<dbReference type="PROSITE" id="PS50943">
    <property type="entry name" value="HTH_CROC1"/>
    <property type="match status" value="1"/>
</dbReference>
<dbReference type="InterPro" id="IPR050807">
    <property type="entry name" value="TransReg_Diox_bact_type"/>
</dbReference>
<keyword evidence="2" id="KW-0238">DNA-binding</keyword>
<evidence type="ECO:0000256" key="1">
    <source>
        <dbReference type="ARBA" id="ARBA00023015"/>
    </source>
</evidence>
<keyword evidence="1" id="KW-0805">Transcription regulation</keyword>
<feature type="domain" description="HTH cro/C1-type" evidence="4">
    <location>
        <begin position="12"/>
        <end position="66"/>
    </location>
</feature>